<reference evidence="3" key="1">
    <citation type="submission" date="2016-10" db="EMBL/GenBank/DDBJ databases">
        <authorList>
            <person name="Varghese N."/>
            <person name="Submissions S."/>
        </authorList>
    </citation>
    <scope>NUCLEOTIDE SEQUENCE [LARGE SCALE GENOMIC DNA]</scope>
    <source>
        <strain evidence="3">CGMCC 1.7736</strain>
    </source>
</reference>
<organism evidence="2 3">
    <name type="scientific">Halogeometricum rufum</name>
    <dbReference type="NCBI Taxonomy" id="553469"/>
    <lineage>
        <taxon>Archaea</taxon>
        <taxon>Methanobacteriati</taxon>
        <taxon>Methanobacteriota</taxon>
        <taxon>Stenosarchaea group</taxon>
        <taxon>Halobacteria</taxon>
        <taxon>Halobacteriales</taxon>
        <taxon>Haloferacaceae</taxon>
        <taxon>Halogeometricum</taxon>
    </lineage>
</organism>
<keyword evidence="3" id="KW-1185">Reference proteome</keyword>
<evidence type="ECO:0000313" key="2">
    <source>
        <dbReference type="EMBL" id="SFR42237.1"/>
    </source>
</evidence>
<dbReference type="RefSeq" id="WP_089805584.1">
    <property type="nucleotide sequence ID" value="NZ_FOYT01000001.1"/>
</dbReference>
<dbReference type="EMBL" id="FOYT01000001">
    <property type="protein sequence ID" value="SFR42237.1"/>
    <property type="molecule type" value="Genomic_DNA"/>
</dbReference>
<dbReference type="Proteomes" id="UP000198531">
    <property type="component" value="Unassembled WGS sequence"/>
</dbReference>
<gene>
    <name evidence="2" type="ORF">SAMN04487947_1241</name>
</gene>
<accession>A0A1I6GJH9</accession>
<keyword evidence="1" id="KW-1133">Transmembrane helix</keyword>
<protein>
    <submittedName>
        <fullName evidence="2">Uncharacterized protein</fullName>
    </submittedName>
</protein>
<feature type="transmembrane region" description="Helical" evidence="1">
    <location>
        <begin position="37"/>
        <end position="56"/>
    </location>
</feature>
<dbReference type="STRING" id="553469.SAMN04487947_1241"/>
<feature type="transmembrane region" description="Helical" evidence="1">
    <location>
        <begin position="7"/>
        <end position="25"/>
    </location>
</feature>
<keyword evidence="1" id="KW-0812">Transmembrane</keyword>
<evidence type="ECO:0000313" key="3">
    <source>
        <dbReference type="Proteomes" id="UP000198531"/>
    </source>
</evidence>
<name>A0A1I6GJH9_9EURY</name>
<evidence type="ECO:0000256" key="1">
    <source>
        <dbReference type="SAM" id="Phobius"/>
    </source>
</evidence>
<proteinExistence type="predicted"/>
<dbReference type="AlphaFoldDB" id="A0A1I6GJH9"/>
<sequence>MDEQDPLARALGIAMCAVFVGYAFLGARYGNFQVSQTVVMAFVSIILGTLGVGEALRRR</sequence>
<keyword evidence="1" id="KW-0472">Membrane</keyword>